<dbReference type="AlphaFoldDB" id="A0A1G6GJ46"/>
<dbReference type="PANTHER" id="PTHR38776">
    <property type="entry name" value="MLTA-INTERACTING PROTEIN-RELATED"/>
    <property type="match status" value="1"/>
</dbReference>
<keyword evidence="3 6" id="KW-0732">Signal</keyword>
<keyword evidence="4" id="KW-0472">Membrane</keyword>
<accession>A0A1G6GJ46</accession>
<dbReference type="OrthoDB" id="8562138at2"/>
<keyword evidence="8" id="KW-1185">Reference proteome</keyword>
<evidence type="ECO:0000256" key="2">
    <source>
        <dbReference type="ARBA" id="ARBA00005722"/>
    </source>
</evidence>
<protein>
    <submittedName>
        <fullName evidence="7">Outer membrane protein</fullName>
    </submittedName>
</protein>
<evidence type="ECO:0000256" key="4">
    <source>
        <dbReference type="ARBA" id="ARBA00023136"/>
    </source>
</evidence>
<dbReference type="Pfam" id="PF06629">
    <property type="entry name" value="MipA"/>
    <property type="match status" value="1"/>
</dbReference>
<dbReference type="RefSeq" id="WP_092746377.1">
    <property type="nucleotide sequence ID" value="NZ_FMYL01000001.1"/>
</dbReference>
<dbReference type="GO" id="GO:0009279">
    <property type="term" value="C:cell outer membrane"/>
    <property type="evidence" value="ECO:0007669"/>
    <property type="project" value="UniProtKB-SubCell"/>
</dbReference>
<dbReference type="PANTHER" id="PTHR38776:SF1">
    <property type="entry name" value="MLTA-INTERACTING PROTEIN-RELATED"/>
    <property type="match status" value="1"/>
</dbReference>
<comment type="subcellular location">
    <subcellularLocation>
        <location evidence="1">Cell outer membrane</location>
    </subcellularLocation>
</comment>
<dbReference type="STRING" id="1219383.SAMN05421733_101100"/>
<name>A0A1G6GJ46_9GAMM</name>
<gene>
    <name evidence="7" type="ORF">SAMN05421733_101100</name>
</gene>
<reference evidence="8" key="1">
    <citation type="submission" date="2016-09" db="EMBL/GenBank/DDBJ databases">
        <authorList>
            <person name="Varghese N."/>
            <person name="Submissions S."/>
        </authorList>
    </citation>
    <scope>NUCLEOTIDE SEQUENCE [LARGE SCALE GENOMIC DNA]</scope>
    <source>
        <strain evidence="8">ANC 4422</strain>
    </source>
</reference>
<organism evidence="7 8">
    <name type="scientific">Acinetobacter boissieri</name>
    <dbReference type="NCBI Taxonomy" id="1219383"/>
    <lineage>
        <taxon>Bacteria</taxon>
        <taxon>Pseudomonadati</taxon>
        <taxon>Pseudomonadota</taxon>
        <taxon>Gammaproteobacteria</taxon>
        <taxon>Moraxellales</taxon>
        <taxon>Moraxellaceae</taxon>
        <taxon>Acinetobacter</taxon>
    </lineage>
</organism>
<evidence type="ECO:0000256" key="6">
    <source>
        <dbReference type="SAM" id="SignalP"/>
    </source>
</evidence>
<evidence type="ECO:0000256" key="5">
    <source>
        <dbReference type="ARBA" id="ARBA00023237"/>
    </source>
</evidence>
<dbReference type="EMBL" id="FMYL01000001">
    <property type="protein sequence ID" value="SDB81206.1"/>
    <property type="molecule type" value="Genomic_DNA"/>
</dbReference>
<feature type="signal peptide" evidence="6">
    <location>
        <begin position="1"/>
        <end position="28"/>
    </location>
</feature>
<feature type="chain" id="PRO_5017412411" evidence="6">
    <location>
        <begin position="29"/>
        <end position="252"/>
    </location>
</feature>
<dbReference type="InterPro" id="IPR010583">
    <property type="entry name" value="MipA"/>
</dbReference>
<proteinExistence type="inferred from homology"/>
<sequence>MLDYVKRFKDTIGATAVMFLSTTLYAHADTSTALQVGVAGTIDIQAYKNNNFPVTTFPSIFFDSKYAYIDGDEIGLYALHTEKHQLKLNLYYDSTEFKPSDELSQLNKRRPSLMAGGSYTYITPYGGFQVLAEQDIQSHSHGYFATFAYLAEAHYKKWTFSPELGVQWNNKQYNNYYYGVSTAEAERSQITAYTPNSSFQPYFNLDIGYQINSHWTLYSSHQVTRLSRQQQLSPMVDKVADVSNTLGILYRF</sequence>
<evidence type="ECO:0000256" key="1">
    <source>
        <dbReference type="ARBA" id="ARBA00004442"/>
    </source>
</evidence>
<comment type="similarity">
    <text evidence="2">Belongs to the MipA/OmpV family.</text>
</comment>
<dbReference type="Proteomes" id="UP000242501">
    <property type="component" value="Unassembled WGS sequence"/>
</dbReference>
<evidence type="ECO:0000313" key="8">
    <source>
        <dbReference type="Proteomes" id="UP000242501"/>
    </source>
</evidence>
<evidence type="ECO:0000313" key="7">
    <source>
        <dbReference type="EMBL" id="SDB81206.1"/>
    </source>
</evidence>
<keyword evidence="5" id="KW-0998">Cell outer membrane</keyword>
<evidence type="ECO:0000256" key="3">
    <source>
        <dbReference type="ARBA" id="ARBA00022729"/>
    </source>
</evidence>